<feature type="transmembrane region" description="Helical" evidence="7">
    <location>
        <begin position="114"/>
        <end position="131"/>
    </location>
</feature>
<dbReference type="PIRSF" id="PIRSF004810">
    <property type="entry name" value="ChrA"/>
    <property type="match status" value="1"/>
</dbReference>
<feature type="transmembrane region" description="Helical" evidence="7">
    <location>
        <begin position="78"/>
        <end position="102"/>
    </location>
</feature>
<keyword evidence="9" id="KW-1185">Reference proteome</keyword>
<dbReference type="PANTHER" id="PTHR33567:SF3">
    <property type="entry name" value="CHROMATE ION TRANSPORTER (EUROFUNG)"/>
    <property type="match status" value="1"/>
</dbReference>
<evidence type="ECO:0000256" key="1">
    <source>
        <dbReference type="ARBA" id="ARBA00004651"/>
    </source>
</evidence>
<evidence type="ECO:0000313" key="8">
    <source>
        <dbReference type="EMBL" id="TYP77177.1"/>
    </source>
</evidence>
<feature type="transmembrane region" description="Helical" evidence="7">
    <location>
        <begin position="12"/>
        <end position="31"/>
    </location>
</feature>
<evidence type="ECO:0000256" key="2">
    <source>
        <dbReference type="ARBA" id="ARBA00005262"/>
    </source>
</evidence>
<feature type="transmembrane region" description="Helical" evidence="7">
    <location>
        <begin position="209"/>
        <end position="228"/>
    </location>
</feature>
<dbReference type="EMBL" id="VNHU01000001">
    <property type="protein sequence ID" value="TYP77177.1"/>
    <property type="molecule type" value="Genomic_DNA"/>
</dbReference>
<dbReference type="Proteomes" id="UP000324376">
    <property type="component" value="Unassembled WGS sequence"/>
</dbReference>
<dbReference type="PANTHER" id="PTHR33567">
    <property type="entry name" value="CHROMATE ION TRANSPORTER (EUROFUNG)"/>
    <property type="match status" value="1"/>
</dbReference>
<gene>
    <name evidence="8" type="ORF">BD809_101327</name>
</gene>
<dbReference type="GO" id="GO:0005886">
    <property type="term" value="C:plasma membrane"/>
    <property type="evidence" value="ECO:0007669"/>
    <property type="project" value="UniProtKB-SubCell"/>
</dbReference>
<reference evidence="8 9" key="1">
    <citation type="submission" date="2019-07" db="EMBL/GenBank/DDBJ databases">
        <title>Genomic Encyclopedia of Archaeal and Bacterial Type Strains, Phase II (KMG-II): from individual species to whole genera.</title>
        <authorList>
            <person name="Goeker M."/>
        </authorList>
    </citation>
    <scope>NUCLEOTIDE SEQUENCE [LARGE SCALE GENOMIC DNA]</scope>
    <source>
        <strain evidence="8 9">DSM 17527</strain>
    </source>
</reference>
<dbReference type="Pfam" id="PF02417">
    <property type="entry name" value="Chromate_transp"/>
    <property type="match status" value="2"/>
</dbReference>
<feature type="transmembrane region" description="Helical" evidence="7">
    <location>
        <begin position="308"/>
        <end position="329"/>
    </location>
</feature>
<comment type="caution">
    <text evidence="8">The sequence shown here is derived from an EMBL/GenBank/DDBJ whole genome shotgun (WGS) entry which is preliminary data.</text>
</comment>
<dbReference type="RefSeq" id="WP_148781197.1">
    <property type="nucleotide sequence ID" value="NZ_VNHU01000001.1"/>
</dbReference>
<dbReference type="OrthoDB" id="9788907at2"/>
<proteinExistence type="inferred from homology"/>
<dbReference type="AlphaFoldDB" id="A0A5S5CCW3"/>
<feature type="transmembrane region" description="Helical" evidence="7">
    <location>
        <begin position="356"/>
        <end position="373"/>
    </location>
</feature>
<name>A0A5S5CCW3_9FLAO</name>
<keyword evidence="3" id="KW-1003">Cell membrane</keyword>
<feature type="transmembrane region" description="Helical" evidence="7">
    <location>
        <begin position="185"/>
        <end position="202"/>
    </location>
</feature>
<feature type="transmembrane region" description="Helical" evidence="7">
    <location>
        <begin position="271"/>
        <end position="296"/>
    </location>
</feature>
<evidence type="ECO:0000256" key="4">
    <source>
        <dbReference type="ARBA" id="ARBA00022692"/>
    </source>
</evidence>
<comment type="similarity">
    <text evidence="2">Belongs to the chromate ion transporter (CHR) (TC 2.A.51) family.</text>
</comment>
<sequence>MLINKNLKEVASVFFKLGCIAFGGPAAHIAMMEDEIVTKRKWMTRQHFLDLIGATNLIPGPNSTEMTMHCGHERAGKIGLFVAGFCFILPATVITLLFAYFYTTYGTLLEVAPFLAGIQPAVLAIIASAILKLGKKALKNYQLLILGVLVAITSFLGVNEILALLCAGVLGAVVFSSLGSTQNKVFSFSPMMMLLLGITKLTNLKIFLTFLKVGAVLYGSGYVLFAYLDTELVGNGWLTRIELIDAIAVGQFTPGPVLSTATFIGFQLGGFWGALLATLGIFLPSFLFVLILNPLLPKLQKSSFFRHFLDSVNVAAVAVMLVVLYRMAITTVVDWISLVIFGIALILVFLFKKVSVIWIVLGGALLGYALLYVQNYF</sequence>
<keyword evidence="4 7" id="KW-0812">Transmembrane</keyword>
<feature type="transmembrane region" description="Helical" evidence="7">
    <location>
        <begin position="143"/>
        <end position="173"/>
    </location>
</feature>
<evidence type="ECO:0000256" key="5">
    <source>
        <dbReference type="ARBA" id="ARBA00022989"/>
    </source>
</evidence>
<dbReference type="InterPro" id="IPR003370">
    <property type="entry name" value="Chromate_transpt"/>
</dbReference>
<accession>A0A5S5CCW3</accession>
<organism evidence="8 9">
    <name type="scientific">Aquimarina intermedia</name>
    <dbReference type="NCBI Taxonomy" id="350814"/>
    <lineage>
        <taxon>Bacteria</taxon>
        <taxon>Pseudomonadati</taxon>
        <taxon>Bacteroidota</taxon>
        <taxon>Flavobacteriia</taxon>
        <taxon>Flavobacteriales</taxon>
        <taxon>Flavobacteriaceae</taxon>
        <taxon>Aquimarina</taxon>
    </lineage>
</organism>
<evidence type="ECO:0000256" key="7">
    <source>
        <dbReference type="SAM" id="Phobius"/>
    </source>
</evidence>
<evidence type="ECO:0000256" key="3">
    <source>
        <dbReference type="ARBA" id="ARBA00022475"/>
    </source>
</evidence>
<evidence type="ECO:0000256" key="6">
    <source>
        <dbReference type="ARBA" id="ARBA00023136"/>
    </source>
</evidence>
<keyword evidence="5 7" id="KW-1133">Transmembrane helix</keyword>
<dbReference type="GO" id="GO:0015109">
    <property type="term" value="F:chromate transmembrane transporter activity"/>
    <property type="evidence" value="ECO:0007669"/>
    <property type="project" value="InterPro"/>
</dbReference>
<protein>
    <submittedName>
        <fullName evidence="8">Chromate transporter</fullName>
    </submittedName>
</protein>
<keyword evidence="6 7" id="KW-0472">Membrane</keyword>
<feature type="transmembrane region" description="Helical" evidence="7">
    <location>
        <begin position="335"/>
        <end position="351"/>
    </location>
</feature>
<comment type="subcellular location">
    <subcellularLocation>
        <location evidence="1">Cell membrane</location>
        <topology evidence="1">Multi-pass membrane protein</topology>
    </subcellularLocation>
</comment>
<evidence type="ECO:0000313" key="9">
    <source>
        <dbReference type="Proteomes" id="UP000324376"/>
    </source>
</evidence>
<dbReference type="InterPro" id="IPR014047">
    <property type="entry name" value="Chr_Tranpt_l_chain"/>
</dbReference>
<dbReference type="NCBIfam" id="TIGR00937">
    <property type="entry name" value="2A51"/>
    <property type="match status" value="1"/>
</dbReference>